<dbReference type="HOGENOM" id="CLU_136681_0_0_7"/>
<name>M1WVZ2_PSEP2</name>
<feature type="domain" description="CBS" evidence="2">
    <location>
        <begin position="10"/>
        <end position="74"/>
    </location>
</feature>
<accession>M1WVZ2</accession>
<dbReference type="RefSeq" id="WP_015414867.1">
    <property type="nucleotide sequence ID" value="NC_020409.1"/>
</dbReference>
<dbReference type="OrthoDB" id="5453458at2"/>
<evidence type="ECO:0000313" key="4">
    <source>
        <dbReference type="Proteomes" id="UP000011724"/>
    </source>
</evidence>
<dbReference type="SMART" id="SM00116">
    <property type="entry name" value="CBS"/>
    <property type="match status" value="2"/>
</dbReference>
<keyword evidence="4" id="KW-1185">Reference proteome</keyword>
<dbReference type="PROSITE" id="PS51371">
    <property type="entry name" value="CBS"/>
    <property type="match status" value="2"/>
</dbReference>
<evidence type="ECO:0000256" key="1">
    <source>
        <dbReference type="PROSITE-ProRule" id="PRU00703"/>
    </source>
</evidence>
<dbReference type="STRING" id="1322246.BN4_11588"/>
<dbReference type="AlphaFoldDB" id="M1WVZ2"/>
<dbReference type="InterPro" id="IPR046342">
    <property type="entry name" value="CBS_dom_sf"/>
</dbReference>
<dbReference type="eggNOG" id="COG0517">
    <property type="taxonomic scope" value="Bacteria"/>
</dbReference>
<dbReference type="SUPFAM" id="SSF54631">
    <property type="entry name" value="CBS-domain pair"/>
    <property type="match status" value="1"/>
</dbReference>
<dbReference type="PATRIC" id="fig|879567.3.peg.1660"/>
<evidence type="ECO:0000259" key="2">
    <source>
        <dbReference type="PROSITE" id="PS51371"/>
    </source>
</evidence>
<keyword evidence="1" id="KW-0129">CBS domain</keyword>
<reference evidence="3 4" key="1">
    <citation type="journal article" date="2013" name="PLoS ONE">
        <title>The first genomic and proteomic characterization of a deep-sea sulfate reducer: insights into the piezophilic lifestyle of Desulfovibrio piezophilus.</title>
        <authorList>
            <person name="Pradel N."/>
            <person name="Ji B."/>
            <person name="Gimenez G."/>
            <person name="Talla E."/>
            <person name="Lenoble P."/>
            <person name="Garel M."/>
            <person name="Tamburini C."/>
            <person name="Fourquet P."/>
            <person name="Lebrun R."/>
            <person name="Bertin P."/>
            <person name="Denis Y."/>
            <person name="Pophillat M."/>
            <person name="Barbe V."/>
            <person name="Ollivier B."/>
            <person name="Dolla A."/>
        </authorList>
    </citation>
    <scope>NUCLEOTIDE SEQUENCE [LARGE SCALE GENOMIC DNA]</scope>
    <source>
        <strain evidence="4">DSM 10523 / SB164P1</strain>
    </source>
</reference>
<dbReference type="CDD" id="cd02205">
    <property type="entry name" value="CBS_pair_SF"/>
    <property type="match status" value="1"/>
</dbReference>
<sequence>MMLRKRAWDMMRDEFPTVQDDASLAEAIRVMRQSMVDTPDSQVVVVKNKNGKLVGAINLWKLFKAVKQSVLKDENLKSDGKVDWDQQFANACLICTQLRLDDYLIKNPPILKPNEPILLVLDTFLKSRRDWALVVEGDRVMGVVYVTDVYREMTRDMVQIF</sequence>
<protein>
    <submittedName>
        <fullName evidence="3">CBS domain containing protein</fullName>
    </submittedName>
</protein>
<dbReference type="EMBL" id="FO203427">
    <property type="protein sequence ID" value="CCH48823.1"/>
    <property type="molecule type" value="Genomic_DNA"/>
</dbReference>
<organism evidence="3 4">
    <name type="scientific">Pseudodesulfovibrio piezophilus (strain DSM 21447 / JCM 15486 / C1TLV30)</name>
    <name type="common">Desulfovibrio piezophilus</name>
    <dbReference type="NCBI Taxonomy" id="1322246"/>
    <lineage>
        <taxon>Bacteria</taxon>
        <taxon>Pseudomonadati</taxon>
        <taxon>Thermodesulfobacteriota</taxon>
        <taxon>Desulfovibrionia</taxon>
        <taxon>Desulfovibrionales</taxon>
        <taxon>Desulfovibrionaceae</taxon>
    </lineage>
</organism>
<proteinExistence type="predicted"/>
<dbReference type="Gene3D" id="3.10.580.10">
    <property type="entry name" value="CBS-domain"/>
    <property type="match status" value="1"/>
</dbReference>
<dbReference type="KEGG" id="dpi:BN4_11588"/>
<dbReference type="InterPro" id="IPR000644">
    <property type="entry name" value="CBS_dom"/>
</dbReference>
<dbReference type="Pfam" id="PF00571">
    <property type="entry name" value="CBS"/>
    <property type="match status" value="2"/>
</dbReference>
<reference evidence="4" key="2">
    <citation type="journal article" date="2013" name="Stand. Genomic Sci.">
        <title>Complete genome sequence of Desulfocapsa sulfexigens, a marine deltaproteobacterium specialized in disproportionating inorganic sulfur compounds.</title>
        <authorList>
            <person name="Finster K.W."/>
            <person name="Kjeldsen K.U."/>
            <person name="Kube M."/>
            <person name="Reinhardt R."/>
            <person name="Mussmann M."/>
            <person name="Amann R."/>
            <person name="Schreiber L."/>
        </authorList>
    </citation>
    <scope>NUCLEOTIDE SEQUENCE [LARGE SCALE GENOMIC DNA]</scope>
    <source>
        <strain evidence="4">DSM 10523 / SB164P1</strain>
    </source>
</reference>
<dbReference type="Proteomes" id="UP000011724">
    <property type="component" value="Chromosome"/>
</dbReference>
<gene>
    <name evidence="3" type="ordered locus">BN4_11588</name>
</gene>
<feature type="domain" description="CBS" evidence="2">
    <location>
        <begin position="104"/>
        <end position="160"/>
    </location>
</feature>
<dbReference type="BioCyc" id="DPIE1322246:BN4_RS07965-MONOMER"/>
<evidence type="ECO:0000313" key="3">
    <source>
        <dbReference type="EMBL" id="CCH48823.1"/>
    </source>
</evidence>